<name>A0AAV2VYX7_9VIBR</name>
<dbReference type="GO" id="GO:0006508">
    <property type="term" value="P:proteolysis"/>
    <property type="evidence" value="ECO:0007669"/>
    <property type="project" value="InterPro"/>
</dbReference>
<accession>A0AAV2VYX7</accession>
<evidence type="ECO:0000313" key="2">
    <source>
        <dbReference type="EMBL" id="CCO49970.1"/>
    </source>
</evidence>
<feature type="domain" description="D-alanyl-D-alanine carboxypeptidase-like core" evidence="1">
    <location>
        <begin position="29"/>
        <end position="177"/>
    </location>
</feature>
<dbReference type="Proteomes" id="UP000018211">
    <property type="component" value="Unassembled WGS sequence"/>
</dbReference>
<dbReference type="PANTHER" id="PTHR34385">
    <property type="entry name" value="D-ALANYL-D-ALANINE CARBOXYPEPTIDASE"/>
    <property type="match status" value="1"/>
</dbReference>
<dbReference type="GO" id="GO:0004180">
    <property type="term" value="F:carboxypeptidase activity"/>
    <property type="evidence" value="ECO:0007669"/>
    <property type="project" value="UniProtKB-KW"/>
</dbReference>
<dbReference type="PANTHER" id="PTHR34385:SF1">
    <property type="entry name" value="PEPTIDOGLYCAN L-ALANYL-D-GLUTAMATE ENDOPEPTIDASE CWLK"/>
    <property type="match status" value="1"/>
</dbReference>
<protein>
    <submittedName>
        <fullName evidence="2">D-alanyl-D-alanine carboxypeptidase</fullName>
    </submittedName>
</protein>
<organism evidence="2 3">
    <name type="scientific">Vibrio nigripulchritudo SOn1</name>
    <dbReference type="NCBI Taxonomy" id="1238450"/>
    <lineage>
        <taxon>Bacteria</taxon>
        <taxon>Pseudomonadati</taxon>
        <taxon>Pseudomonadota</taxon>
        <taxon>Gammaproteobacteria</taxon>
        <taxon>Vibrionales</taxon>
        <taxon>Vibrionaceae</taxon>
        <taxon>Vibrio</taxon>
    </lineage>
</organism>
<gene>
    <name evidence="2" type="ORF">VIBNISOn1_960020</name>
</gene>
<sequence>MSRESLTGLTQNHLTECQIGTQSVLAHPLAGEALEKLYHQAEKAGFELGIASGFRDYHRQKAIWDAKYSGQRVILDNQSQPIDPASLSDEEKVLAILRWSALPGASRHHWGTDFDVYAKNCLPEGVSLQLEPWEYQTGHQKAFSDWLSHEMQSFGFFLPYQNDLGGVAIEPWHISFEAVAKPNLNALNVETIRETLHISPIEGLQIVLPMLDTIYNRFINNVGD</sequence>
<evidence type="ECO:0000259" key="1">
    <source>
        <dbReference type="Pfam" id="PF02557"/>
    </source>
</evidence>
<comment type="caution">
    <text evidence="2">The sequence shown here is derived from an EMBL/GenBank/DDBJ whole genome shotgun (WGS) entry which is preliminary data.</text>
</comment>
<proteinExistence type="predicted"/>
<dbReference type="InterPro" id="IPR052179">
    <property type="entry name" value="DD-CPase-like"/>
</dbReference>
<dbReference type="InterPro" id="IPR009045">
    <property type="entry name" value="Zn_M74/Hedgehog-like"/>
</dbReference>
<reference evidence="2 3" key="1">
    <citation type="journal article" date="2013" name="ISME J.">
        <title>Comparative genomics of pathogenic lineages of Vibrio nigripulchritudo identifies virulence-associated traits.</title>
        <authorList>
            <person name="Goudenege D."/>
            <person name="Labreuche Y."/>
            <person name="Krin E."/>
            <person name="Ansquer D."/>
            <person name="Mangenot S."/>
            <person name="Calteau A."/>
            <person name="Medigue C."/>
            <person name="Mazel D."/>
            <person name="Polz M.F."/>
            <person name="Le Roux F."/>
        </authorList>
    </citation>
    <scope>NUCLEOTIDE SEQUENCE [LARGE SCALE GENOMIC DNA]</scope>
    <source>
        <strain evidence="2 3">SOn1</strain>
    </source>
</reference>
<keyword evidence="2" id="KW-0378">Hydrolase</keyword>
<dbReference type="SUPFAM" id="SSF55166">
    <property type="entry name" value="Hedgehog/DD-peptidase"/>
    <property type="match status" value="1"/>
</dbReference>
<evidence type="ECO:0000313" key="3">
    <source>
        <dbReference type="Proteomes" id="UP000018211"/>
    </source>
</evidence>
<dbReference type="CDD" id="cd14847">
    <property type="entry name" value="DD-carboxypeptidase_like"/>
    <property type="match status" value="1"/>
</dbReference>
<dbReference type="AlphaFoldDB" id="A0AAV2VYX7"/>
<keyword evidence="2" id="KW-0645">Protease</keyword>
<dbReference type="InterPro" id="IPR003709">
    <property type="entry name" value="VanY-like_core_dom"/>
</dbReference>
<dbReference type="RefSeq" id="WP_022613926.1">
    <property type="nucleotide sequence ID" value="NZ_LK391965.1"/>
</dbReference>
<dbReference type="Gene3D" id="3.30.1380.10">
    <property type="match status" value="1"/>
</dbReference>
<dbReference type="Pfam" id="PF02557">
    <property type="entry name" value="VanY"/>
    <property type="match status" value="1"/>
</dbReference>
<keyword evidence="2" id="KW-0121">Carboxypeptidase</keyword>
<dbReference type="EMBL" id="CAOF01000193">
    <property type="protein sequence ID" value="CCO49970.1"/>
    <property type="molecule type" value="Genomic_DNA"/>
</dbReference>